<dbReference type="PANTHER" id="PTHR45720:SF10">
    <property type="entry name" value="CHLORIDE CHANNEL PROTEIN 2"/>
    <property type="match status" value="1"/>
</dbReference>
<dbReference type="InterPro" id="IPR014743">
    <property type="entry name" value="Cl-channel_core"/>
</dbReference>
<keyword evidence="7 10" id="KW-0472">Membrane</keyword>
<feature type="transmembrane region" description="Helical" evidence="10">
    <location>
        <begin position="267"/>
        <end position="288"/>
    </location>
</feature>
<dbReference type="Proteomes" id="UP000019118">
    <property type="component" value="Unassembled WGS sequence"/>
</dbReference>
<proteinExistence type="inferred from homology"/>
<sequence>MSGRGKYLPSSQLYDAKYSTVQYFNKSLEDLYETLREKQLCDKRKLKELEKARRREFEIYQGKFYRGCAKVWRNTFGYFGEEWLFLAALGIFVAIISYSIDQGAAMCGKARAMLFSELADRYFAKWVAWVSIPVVLILWDVGITSLIAPKAVGSGVPQIKTCLRGIYLKEYLTFRVLIAKWMGIMATLGSGLPLGKEGPLIQMSSILVTKMGKYFSSFKSVYLNENKKLELIGAAYAVGVACTFNAPIGGVLFSVEISTAYYAVRNYWRGFFAAVWGATVYRLLYVWIDGTDTIRVVFPTKFITDFPYDPLELISFAILGVLCGLGGSFYIFILRAFNRHMKKNRRINWIKKTNRFVYPFFVILIISTVTWPPGIGQFIASDLIPKDQVVQLFSDFTWTQANHTLEQQEVLKHWTTRWTGIYANLVLFIFYQFVASILAASMPIPCGTFIPNFRSGAALGRIGGELMATWFPQGVRYKGKITKILPGAYATVGAVAWSGAVTHTLSTSVIMFEMTSQISHVIPVLISNLIANGIARFFTPSVYDLAIQAGNLPFLPDLLPSSSAIYQIYVEDFMVHDVKFVYLGMTYEELKNILKSNKQIRVFPLVDNARNMILLGSVARNELIELIERQIGFGRRMEVIKHKDDTNNEKNIADELLEEKLPEDALRQRIFSKYNLNMMGFPGSSIKKKNDVKEKLRVIRICDLPKEEQDAWEQNQLSEEIDLGSSQIDPAPFQLVEKTSLLKVHSLFSMMHLNTAYVTAIGKLIGVVGVKELRKAIEDANNGQLPVVENGITEGKKEETFALLKKG</sequence>
<evidence type="ECO:0000259" key="11">
    <source>
        <dbReference type="PROSITE" id="PS51371"/>
    </source>
</evidence>
<dbReference type="SUPFAM" id="SSF54631">
    <property type="entry name" value="CBS-domain pair"/>
    <property type="match status" value="1"/>
</dbReference>
<keyword evidence="5 10" id="KW-1133">Transmembrane helix</keyword>
<dbReference type="AlphaFoldDB" id="A0AAR5Q0Q1"/>
<comment type="similarity">
    <text evidence="10">Belongs to the chloride channel (TC 2.A.49) family.</text>
</comment>
<keyword evidence="3 10" id="KW-0812">Transmembrane</keyword>
<evidence type="ECO:0000256" key="1">
    <source>
        <dbReference type="ARBA" id="ARBA00004141"/>
    </source>
</evidence>
<evidence type="ECO:0000313" key="12">
    <source>
        <dbReference type="EnsemblMetazoa" id="XP_019766819.1"/>
    </source>
</evidence>
<dbReference type="Gene3D" id="3.10.580.10">
    <property type="entry name" value="CBS-domain"/>
    <property type="match status" value="2"/>
</dbReference>
<keyword evidence="9" id="KW-0129">CBS domain</keyword>
<reference evidence="13" key="1">
    <citation type="journal article" date="2013" name="Genome Biol.">
        <title>Draft genome of the mountain pine beetle, Dendroctonus ponderosae Hopkins, a major forest pest.</title>
        <authorList>
            <person name="Keeling C.I."/>
            <person name="Yuen M.M."/>
            <person name="Liao N.Y."/>
            <person name="Docking T.R."/>
            <person name="Chan S.K."/>
            <person name="Taylor G.A."/>
            <person name="Palmquist D.L."/>
            <person name="Jackman S.D."/>
            <person name="Nguyen A."/>
            <person name="Li M."/>
            <person name="Henderson H."/>
            <person name="Janes J.K."/>
            <person name="Zhao Y."/>
            <person name="Pandoh P."/>
            <person name="Moore R."/>
            <person name="Sperling F.A."/>
            <person name="Huber D.P."/>
            <person name="Birol I."/>
            <person name="Jones S.J."/>
            <person name="Bohlmann J."/>
        </authorList>
    </citation>
    <scope>NUCLEOTIDE SEQUENCE</scope>
</reference>
<keyword evidence="8 10" id="KW-0868">Chloride</keyword>
<feature type="domain" description="CBS" evidence="11">
    <location>
        <begin position="574"/>
        <end position="633"/>
    </location>
</feature>
<dbReference type="CDD" id="cd04591">
    <property type="entry name" value="CBS_pair_voltage-gated_CLC_euk_bac"/>
    <property type="match status" value="1"/>
</dbReference>
<dbReference type="PROSITE" id="PS51371">
    <property type="entry name" value="CBS"/>
    <property type="match status" value="1"/>
</dbReference>
<accession>A0AAR5Q0Q1</accession>
<dbReference type="Pfam" id="PF00571">
    <property type="entry name" value="CBS"/>
    <property type="match status" value="1"/>
</dbReference>
<evidence type="ECO:0000256" key="6">
    <source>
        <dbReference type="ARBA" id="ARBA00023065"/>
    </source>
</evidence>
<keyword evidence="6 10" id="KW-0406">Ion transport</keyword>
<feature type="transmembrane region" description="Helical" evidence="10">
    <location>
        <begin position="231"/>
        <end position="255"/>
    </location>
</feature>
<evidence type="ECO:0000313" key="13">
    <source>
        <dbReference type="Proteomes" id="UP000019118"/>
    </source>
</evidence>
<dbReference type="PANTHER" id="PTHR45720">
    <property type="entry name" value="CHLORIDE CHANNEL PROTEIN 2"/>
    <property type="match status" value="1"/>
</dbReference>
<dbReference type="CDD" id="cd03683">
    <property type="entry name" value="ClC_1_like"/>
    <property type="match status" value="1"/>
</dbReference>
<evidence type="ECO:0000256" key="2">
    <source>
        <dbReference type="ARBA" id="ARBA00022448"/>
    </source>
</evidence>
<dbReference type="InterPro" id="IPR001807">
    <property type="entry name" value="ClC"/>
</dbReference>
<feature type="transmembrane region" description="Helical" evidence="10">
    <location>
        <begin position="421"/>
        <end position="444"/>
    </location>
</feature>
<keyword evidence="4" id="KW-0677">Repeat</keyword>
<evidence type="ECO:0000256" key="3">
    <source>
        <dbReference type="ARBA" id="ARBA00022692"/>
    </source>
</evidence>
<keyword evidence="13" id="KW-1185">Reference proteome</keyword>
<evidence type="ECO:0000256" key="8">
    <source>
        <dbReference type="ARBA" id="ARBA00023214"/>
    </source>
</evidence>
<evidence type="ECO:0000256" key="4">
    <source>
        <dbReference type="ARBA" id="ARBA00022737"/>
    </source>
</evidence>
<dbReference type="InterPro" id="IPR000644">
    <property type="entry name" value="CBS_dom"/>
</dbReference>
<evidence type="ECO:0000256" key="7">
    <source>
        <dbReference type="ARBA" id="ARBA00023136"/>
    </source>
</evidence>
<dbReference type="PRINTS" id="PR00762">
    <property type="entry name" value="CLCHANNEL"/>
</dbReference>
<dbReference type="FunFam" id="3.10.580.10:FF:000032">
    <property type="entry name" value="Chloride channel protein"/>
    <property type="match status" value="1"/>
</dbReference>
<dbReference type="GO" id="GO:0005247">
    <property type="term" value="F:voltage-gated chloride channel activity"/>
    <property type="evidence" value="ECO:0007669"/>
    <property type="project" value="TreeGrafter"/>
</dbReference>
<dbReference type="GeneID" id="109542155"/>
<feature type="transmembrane region" description="Helical" evidence="10">
    <location>
        <begin position="83"/>
        <end position="101"/>
    </location>
</feature>
<reference evidence="12" key="2">
    <citation type="submission" date="2024-08" db="UniProtKB">
        <authorList>
            <consortium name="EnsemblMetazoa"/>
        </authorList>
    </citation>
    <scope>IDENTIFICATION</scope>
</reference>
<keyword evidence="2 10" id="KW-0813">Transport</keyword>
<feature type="transmembrane region" description="Helical" evidence="10">
    <location>
        <begin position="356"/>
        <end position="375"/>
    </location>
</feature>
<dbReference type="KEGG" id="dpa:109542155"/>
<dbReference type="GO" id="GO:0005886">
    <property type="term" value="C:plasma membrane"/>
    <property type="evidence" value="ECO:0007669"/>
    <property type="project" value="TreeGrafter"/>
</dbReference>
<dbReference type="SUPFAM" id="SSF81340">
    <property type="entry name" value="Clc chloride channel"/>
    <property type="match status" value="1"/>
</dbReference>
<evidence type="ECO:0000256" key="5">
    <source>
        <dbReference type="ARBA" id="ARBA00022989"/>
    </source>
</evidence>
<evidence type="ECO:0000256" key="9">
    <source>
        <dbReference type="PROSITE-ProRule" id="PRU00703"/>
    </source>
</evidence>
<dbReference type="EnsemblMetazoa" id="XM_019911260.1">
    <property type="protein sequence ID" value="XP_019766819.1"/>
    <property type="gene ID" value="LOC109542155"/>
</dbReference>
<comment type="caution">
    <text evidence="10">Lacks conserved residue(s) required for the propagation of feature annotation.</text>
</comment>
<evidence type="ECO:0000256" key="10">
    <source>
        <dbReference type="RuleBase" id="RU361221"/>
    </source>
</evidence>
<dbReference type="Gene3D" id="1.10.3080.10">
    <property type="entry name" value="Clc chloride channel"/>
    <property type="match status" value="1"/>
</dbReference>
<feature type="transmembrane region" description="Helical" evidence="10">
    <location>
        <begin position="313"/>
        <end position="335"/>
    </location>
</feature>
<protein>
    <recommendedName>
        <fullName evidence="10">Chloride channel protein</fullName>
    </recommendedName>
</protein>
<organism evidence="12 13">
    <name type="scientific">Dendroctonus ponderosae</name>
    <name type="common">Mountain pine beetle</name>
    <dbReference type="NCBI Taxonomy" id="77166"/>
    <lineage>
        <taxon>Eukaryota</taxon>
        <taxon>Metazoa</taxon>
        <taxon>Ecdysozoa</taxon>
        <taxon>Arthropoda</taxon>
        <taxon>Hexapoda</taxon>
        <taxon>Insecta</taxon>
        <taxon>Pterygota</taxon>
        <taxon>Neoptera</taxon>
        <taxon>Endopterygota</taxon>
        <taxon>Coleoptera</taxon>
        <taxon>Polyphaga</taxon>
        <taxon>Cucujiformia</taxon>
        <taxon>Curculionidae</taxon>
        <taxon>Scolytinae</taxon>
        <taxon>Dendroctonus</taxon>
    </lineage>
</organism>
<comment type="subcellular location">
    <subcellularLocation>
        <location evidence="1 10">Membrane</location>
        <topology evidence="1 10">Multi-pass membrane protein</topology>
    </subcellularLocation>
</comment>
<name>A0AAR5Q0Q1_DENPD</name>
<dbReference type="InterPro" id="IPR050970">
    <property type="entry name" value="Cl_channel_volt-gated"/>
</dbReference>
<dbReference type="Pfam" id="PF00654">
    <property type="entry name" value="Voltage_CLC"/>
    <property type="match status" value="1"/>
</dbReference>
<dbReference type="InterPro" id="IPR046342">
    <property type="entry name" value="CBS_dom_sf"/>
</dbReference>
<feature type="transmembrane region" description="Helical" evidence="10">
    <location>
        <begin position="122"/>
        <end position="139"/>
    </location>
</feature>